<protein>
    <submittedName>
        <fullName evidence="1">Uncharacterized protein</fullName>
    </submittedName>
</protein>
<dbReference type="PANTHER" id="PTHR47121:SF2">
    <property type="entry name" value="THYLAKOID LUMENAL PROTEIN TL20.3, CHLOROPLASTIC"/>
    <property type="match status" value="1"/>
</dbReference>
<dbReference type="Pfam" id="PF25296">
    <property type="entry name" value="Decapeptide"/>
    <property type="match status" value="2"/>
</dbReference>
<name>A0A7S1A4K2_NOCSC</name>
<gene>
    <name evidence="1" type="ORF">NSCI0253_LOCUS16851</name>
</gene>
<dbReference type="InterPro" id="IPR057481">
    <property type="entry name" value="Decapeptide"/>
</dbReference>
<dbReference type="PANTHER" id="PTHR47121">
    <property type="entry name" value="THYLAKOID LUMENAL PROTEIN TL20.3, CHLOROPLASTIC"/>
    <property type="match status" value="1"/>
</dbReference>
<accession>A0A7S1A4K2</accession>
<dbReference type="AlphaFoldDB" id="A0A7S1A4K2"/>
<reference evidence="1" key="1">
    <citation type="submission" date="2021-01" db="EMBL/GenBank/DDBJ databases">
        <authorList>
            <person name="Corre E."/>
            <person name="Pelletier E."/>
            <person name="Niang G."/>
            <person name="Scheremetjew M."/>
            <person name="Finn R."/>
            <person name="Kale V."/>
            <person name="Holt S."/>
            <person name="Cochrane G."/>
            <person name="Meng A."/>
            <person name="Brown T."/>
            <person name="Cohen L."/>
        </authorList>
    </citation>
    <scope>NUCLEOTIDE SEQUENCE</scope>
</reference>
<proteinExistence type="predicted"/>
<evidence type="ECO:0000313" key="1">
    <source>
        <dbReference type="EMBL" id="CAD8842503.1"/>
    </source>
</evidence>
<organism evidence="1">
    <name type="scientific">Noctiluca scintillans</name>
    <name type="common">Sea sparkle</name>
    <name type="synonym">Red tide dinoflagellate</name>
    <dbReference type="NCBI Taxonomy" id="2966"/>
    <lineage>
        <taxon>Eukaryota</taxon>
        <taxon>Sar</taxon>
        <taxon>Alveolata</taxon>
        <taxon>Dinophyceae</taxon>
        <taxon>Noctilucales</taxon>
        <taxon>Noctilucaceae</taxon>
        <taxon>Noctiluca</taxon>
    </lineage>
</organism>
<sequence>MTFGDIVEGFVAAELGSAHDDYAMQILLPFLEVLVTELCKTQGANPFVDAAVVVVDRMCADDTDVRDVVHKWASRKGYASLELDMPSVLVRETKRAENAVKREKERGDVSFFFVAADHIRKSSAVLPSWQELKKQRGVLVKRTLNRGDAYRRMYTECLAVSHRWEMSTHPDVDGTQMRTIRQYLLHEGCHVEYVWYDYWCMPQGERTPAENVWFKWMLANVNLLYLGAKVLLLVDVSYLSRFWTQFEAWLSLQTTSSVGLRTASNTELRAVTRCIHNATYGSEDRKLVSMWRGASCDEVRTVLSSPDVVVTNQSDKEVQLERTTVINDEVRGALNVESLVKLRERDLCCNLRKLGFTCEVAMQAGLSAVQAKEAGYDAGQLHGVGYSAAELGAAGYSVRELKDGGYTAEQLEVADYCAEQLKEAGFTARQLQQRGHTVGQLKEIGYKAEDLRRLKHSARCLQEFGYTARELKEGGYTARQVKEIGFCLEELRQAGWSVGQLKRNGYTAQQLKDAGFSARELKQWGQTVGELAKLGYSARELKDDFTAAELKEAGFLAEQ</sequence>
<dbReference type="InterPro" id="IPR053285">
    <property type="entry name" value="Thylakoid_lumenal_pentapeptide"/>
</dbReference>
<dbReference type="EMBL" id="HBFQ01023909">
    <property type="protein sequence ID" value="CAD8842503.1"/>
    <property type="molecule type" value="Transcribed_RNA"/>
</dbReference>